<dbReference type="eggNOG" id="KOG1208">
    <property type="taxonomic scope" value="Eukaryota"/>
</dbReference>
<keyword evidence="1" id="KW-0560">Oxidoreductase</keyword>
<dbReference type="PANTHER" id="PTHR43157:SF31">
    <property type="entry name" value="PHOSPHATIDYLINOSITOL-GLYCAN BIOSYNTHESIS CLASS F PROTEIN"/>
    <property type="match status" value="1"/>
</dbReference>
<dbReference type="PANTHER" id="PTHR43157">
    <property type="entry name" value="PHOSPHATIDYLINOSITOL-GLYCAN BIOSYNTHESIS CLASS F PROTEIN-RELATED"/>
    <property type="match status" value="1"/>
</dbReference>
<dbReference type="InterPro" id="IPR036291">
    <property type="entry name" value="NAD(P)-bd_dom_sf"/>
</dbReference>
<dbReference type="VEuPathDB" id="FungiDB:H310_05795"/>
<dbReference type="RefSeq" id="XP_008868841.1">
    <property type="nucleotide sequence ID" value="XM_008870619.1"/>
</dbReference>
<dbReference type="GO" id="GO:0016491">
    <property type="term" value="F:oxidoreductase activity"/>
    <property type="evidence" value="ECO:0007669"/>
    <property type="project" value="UniProtKB-KW"/>
</dbReference>
<proteinExistence type="predicted"/>
<dbReference type="STRING" id="157072.A0A024U735"/>
<dbReference type="Pfam" id="PF00106">
    <property type="entry name" value="adh_short"/>
    <property type="match status" value="1"/>
</dbReference>
<dbReference type="SUPFAM" id="SSF51735">
    <property type="entry name" value="NAD(P)-binding Rossmann-fold domains"/>
    <property type="match status" value="1"/>
</dbReference>
<dbReference type="GeneID" id="20082845"/>
<evidence type="ECO:0000256" key="1">
    <source>
        <dbReference type="ARBA" id="ARBA00023002"/>
    </source>
</evidence>
<accession>A0A024U735</accession>
<dbReference type="AlphaFoldDB" id="A0A024U735"/>
<dbReference type="OrthoDB" id="47007at2759"/>
<name>A0A024U735_9STRA</name>
<protein>
    <submittedName>
        <fullName evidence="2">Uncharacterized protein</fullName>
    </submittedName>
</protein>
<dbReference type="PRINTS" id="PR00081">
    <property type="entry name" value="GDHRDH"/>
</dbReference>
<gene>
    <name evidence="2" type="ORF">H310_05795</name>
</gene>
<evidence type="ECO:0000313" key="2">
    <source>
        <dbReference type="EMBL" id="ETW02236.1"/>
    </source>
</evidence>
<dbReference type="InterPro" id="IPR002347">
    <property type="entry name" value="SDR_fam"/>
</dbReference>
<dbReference type="Gene3D" id="3.40.50.720">
    <property type="entry name" value="NAD(P)-binding Rossmann-like Domain"/>
    <property type="match status" value="1"/>
</dbReference>
<dbReference type="EMBL" id="KI913961">
    <property type="protein sequence ID" value="ETW02236.1"/>
    <property type="molecule type" value="Genomic_DNA"/>
</dbReference>
<organism evidence="2">
    <name type="scientific">Aphanomyces invadans</name>
    <dbReference type="NCBI Taxonomy" id="157072"/>
    <lineage>
        <taxon>Eukaryota</taxon>
        <taxon>Sar</taxon>
        <taxon>Stramenopiles</taxon>
        <taxon>Oomycota</taxon>
        <taxon>Saprolegniomycetes</taxon>
        <taxon>Saprolegniales</taxon>
        <taxon>Verrucalvaceae</taxon>
        <taxon>Aphanomyces</taxon>
    </lineage>
</organism>
<sequence length="375" mass="41310">MVFLGLASIVFGVYTMIVLVSRVLLCDIDPGHDYVKRHALTGLACIWLTWDVSNYLWLRWIMEVVAVANAVSCHSMVIRGYGYTRVSLHDKVAIVTGANSGIGLETARQLAQQGAHVVFACRSQERAEAAIASVAKSVGSSAKLQFLQVDLADLKSVRAFAEAFRKTKLPLDILVNNAGVNFYQRDVTVDGHERVFGINHLGPFLLTNLLLPTLLKSPAPRIVNVGSCMMKFATSIPFNDLNAKKTNYGNGIYTYCWTKLANYLFTLELNRRYGGKHNLTATCVHPGLVITNMQDNMQPAFALAAKYLNVLRPLFQQTAEVGAHSAVFAAISTTLKGGEYLERCQVVEPAPALKNEKDAKRLWDISCNLVDVKSK</sequence>
<reference evidence="2" key="1">
    <citation type="submission" date="2013-12" db="EMBL/GenBank/DDBJ databases">
        <title>The Genome Sequence of Aphanomyces invadans NJM9701.</title>
        <authorList>
            <consortium name="The Broad Institute Genomics Platform"/>
            <person name="Russ C."/>
            <person name="Tyler B."/>
            <person name="van West P."/>
            <person name="Dieguez-Uribeondo J."/>
            <person name="Young S.K."/>
            <person name="Zeng Q."/>
            <person name="Gargeya S."/>
            <person name="Fitzgerald M."/>
            <person name="Abouelleil A."/>
            <person name="Alvarado L."/>
            <person name="Chapman S.B."/>
            <person name="Gainer-Dewar J."/>
            <person name="Goldberg J."/>
            <person name="Griggs A."/>
            <person name="Gujja S."/>
            <person name="Hansen M."/>
            <person name="Howarth C."/>
            <person name="Imamovic A."/>
            <person name="Ireland A."/>
            <person name="Larimer J."/>
            <person name="McCowan C."/>
            <person name="Murphy C."/>
            <person name="Pearson M."/>
            <person name="Poon T.W."/>
            <person name="Priest M."/>
            <person name="Roberts A."/>
            <person name="Saif S."/>
            <person name="Shea T."/>
            <person name="Sykes S."/>
            <person name="Wortman J."/>
            <person name="Nusbaum C."/>
            <person name="Birren B."/>
        </authorList>
    </citation>
    <scope>NUCLEOTIDE SEQUENCE [LARGE SCALE GENOMIC DNA]</scope>
    <source>
        <strain evidence="2">NJM9701</strain>
    </source>
</reference>